<dbReference type="Proteomes" id="UP000515156">
    <property type="component" value="Chromosome 3"/>
</dbReference>
<keyword evidence="3" id="KW-1003">Cell membrane</keyword>
<keyword evidence="8 12" id="KW-0472">Membrane</keyword>
<keyword evidence="14" id="KW-1185">Reference proteome</keyword>
<feature type="transmembrane region" description="Helical" evidence="12">
    <location>
        <begin position="628"/>
        <end position="651"/>
    </location>
</feature>
<reference evidence="15" key="1">
    <citation type="submission" date="2025-08" db="UniProtKB">
        <authorList>
            <consortium name="RefSeq"/>
        </authorList>
    </citation>
    <scope>IDENTIFICATION</scope>
</reference>
<keyword evidence="11" id="KW-0807">Transducer</keyword>
<dbReference type="FunFam" id="3.40.50.2300:FF:000024">
    <property type="entry name" value="Vomeronasal 2, receptor 73"/>
    <property type="match status" value="1"/>
</dbReference>
<dbReference type="FunFam" id="2.10.50.30:FF:000002">
    <property type="entry name" value="Vomeronasal 2 receptor, h1"/>
    <property type="match status" value="1"/>
</dbReference>
<feature type="transmembrane region" description="Helical" evidence="12">
    <location>
        <begin position="556"/>
        <end position="582"/>
    </location>
</feature>
<dbReference type="OrthoDB" id="5984008at2759"/>
<accession>A0A6P7XJ88</accession>
<keyword evidence="4 12" id="KW-0812">Transmembrane</keyword>
<evidence type="ECO:0000259" key="13">
    <source>
        <dbReference type="PROSITE" id="PS50259"/>
    </source>
</evidence>
<dbReference type="AlphaFoldDB" id="A0A6P7XJ88"/>
<feature type="transmembrane region" description="Helical" evidence="12">
    <location>
        <begin position="716"/>
        <end position="739"/>
    </location>
</feature>
<dbReference type="Gene3D" id="2.10.50.30">
    <property type="entry name" value="GPCR, family 3, nine cysteines domain"/>
    <property type="match status" value="1"/>
</dbReference>
<evidence type="ECO:0000256" key="8">
    <source>
        <dbReference type="ARBA" id="ARBA00023136"/>
    </source>
</evidence>
<dbReference type="InterPro" id="IPR011500">
    <property type="entry name" value="GPCR_3_9-Cys_dom"/>
</dbReference>
<evidence type="ECO:0000256" key="5">
    <source>
        <dbReference type="ARBA" id="ARBA00022729"/>
    </source>
</evidence>
<dbReference type="PROSITE" id="PS00981">
    <property type="entry name" value="G_PROTEIN_RECEP_F3_3"/>
    <property type="match status" value="1"/>
</dbReference>
<keyword evidence="9" id="KW-0675">Receptor</keyword>
<feature type="domain" description="G-protein coupled receptors family 3 profile" evidence="13">
    <location>
        <begin position="557"/>
        <end position="821"/>
    </location>
</feature>
<dbReference type="PANTHER" id="PTHR24061:SF599">
    <property type="entry name" value="G-PROTEIN COUPLED RECEPTORS FAMILY 3 PROFILE DOMAIN-CONTAINING PROTEIN"/>
    <property type="match status" value="1"/>
</dbReference>
<feature type="transmembrane region" description="Helical" evidence="12">
    <location>
        <begin position="594"/>
        <end position="616"/>
    </location>
</feature>
<dbReference type="GeneID" id="115464479"/>
<evidence type="ECO:0000256" key="12">
    <source>
        <dbReference type="SAM" id="Phobius"/>
    </source>
</evidence>
<dbReference type="GO" id="GO:0004930">
    <property type="term" value="F:G protein-coupled receptor activity"/>
    <property type="evidence" value="ECO:0007669"/>
    <property type="project" value="UniProtKB-KW"/>
</dbReference>
<evidence type="ECO:0000256" key="3">
    <source>
        <dbReference type="ARBA" id="ARBA00022475"/>
    </source>
</evidence>
<evidence type="ECO:0000256" key="11">
    <source>
        <dbReference type="ARBA" id="ARBA00023224"/>
    </source>
</evidence>
<sequence length="821" mass="93756">MRKRTGNGMHREISGLIAIVPKCISLVDTVSRALLIPKSECNFYQNNYYDYLAFVSAVEEINNSSELLPNFTLGFHLYDSYLHPFFVFGDVMSIFTGMDIWVPNYRCKTSGTLAAIIEGLQSEETSQMSNMFRMYQYPQISFISQNLLMSDTVKFPFFYRTVPSEMHLCAGIVRLLKHFGWTWVGIIASEDESSLRAIQILREGIEQNGGCIAFIKLFINNKINVITMVKIYKIIMDSYMLPIKVIILYTNAENIFHIPVFLMIPGKVWITKTKLNMPLKVNGKPNIKNNTLSFAIVQKKIPSFTKFIQEVNFTLLPSDDFTKQWWTGLCDNQCPKDIIRSCSSDVKLSAILPCNTNYIKKSNSVYNAVYALAHALHDMLMSGFGNNITWSREMWKLSDYLPWKLHHYLKNVHFKNNLDEEIFFTENRDLNTGYNIINLVHLPNGVLHREIVGSYNPYASQGQDFIINEKAIVWESSFTQTPPQSKCSESCLPGFRKSARERQPICCYDCIPCPQGEISNQSDMDNCVKCQDDHWPNHKRDTCIPKPTIFLSYEEALGMALTISSIFFSLINAIILGIFIHYRDTPIVRANNWSISYILLISLMICFLCSLMFIGHPEPVTCILRHTTFGMTFSISLSSILAKTITVVMAFHATKPGSKLRKWMGSRISYTIILSCSIFQFILCLIWLFTAPPFPYLNMQSETGSILIECNEGSMIAFYCVLGFLGFLAGISFIIAFLSRNLPDSFNEAKYITFSMLVFCSVWITFIPTYLSTRGKYMVTVEIFAIQVSSLGLLGCIFMPKCCIILLRPDMNSRQYVTKNN</sequence>
<evidence type="ECO:0000256" key="9">
    <source>
        <dbReference type="ARBA" id="ARBA00023170"/>
    </source>
</evidence>
<evidence type="ECO:0000256" key="1">
    <source>
        <dbReference type="ARBA" id="ARBA00004651"/>
    </source>
</evidence>
<evidence type="ECO:0000256" key="7">
    <source>
        <dbReference type="ARBA" id="ARBA00023040"/>
    </source>
</evidence>
<evidence type="ECO:0000313" key="14">
    <source>
        <dbReference type="Proteomes" id="UP000515156"/>
    </source>
</evidence>
<feature type="transmembrane region" description="Helical" evidence="12">
    <location>
        <begin position="751"/>
        <end position="771"/>
    </location>
</feature>
<proteinExistence type="inferred from homology"/>
<feature type="transmembrane region" description="Helical" evidence="12">
    <location>
        <begin position="783"/>
        <end position="807"/>
    </location>
</feature>
<dbReference type="InParanoid" id="A0A6P7XJ88"/>
<evidence type="ECO:0000256" key="10">
    <source>
        <dbReference type="ARBA" id="ARBA00023180"/>
    </source>
</evidence>
<dbReference type="PANTHER" id="PTHR24061">
    <property type="entry name" value="CALCIUM-SENSING RECEPTOR-RELATED"/>
    <property type="match status" value="1"/>
</dbReference>
<dbReference type="GO" id="GO:0005886">
    <property type="term" value="C:plasma membrane"/>
    <property type="evidence" value="ECO:0007669"/>
    <property type="project" value="UniProtKB-SubCell"/>
</dbReference>
<evidence type="ECO:0000256" key="2">
    <source>
        <dbReference type="ARBA" id="ARBA00007242"/>
    </source>
</evidence>
<dbReference type="PROSITE" id="PS50259">
    <property type="entry name" value="G_PROTEIN_RECEP_F3_4"/>
    <property type="match status" value="1"/>
</dbReference>
<keyword evidence="5" id="KW-0732">Signal</keyword>
<evidence type="ECO:0000256" key="6">
    <source>
        <dbReference type="ARBA" id="ARBA00022989"/>
    </source>
</evidence>
<dbReference type="InterPro" id="IPR017978">
    <property type="entry name" value="GPCR_3_C"/>
</dbReference>
<dbReference type="Pfam" id="PF01094">
    <property type="entry name" value="ANF_receptor"/>
    <property type="match status" value="1"/>
</dbReference>
<gene>
    <name evidence="15" type="primary">LOC115464479</name>
</gene>
<dbReference type="RefSeq" id="XP_030050715.1">
    <property type="nucleotide sequence ID" value="XM_030194855.1"/>
</dbReference>
<dbReference type="Pfam" id="PF00003">
    <property type="entry name" value="7tm_3"/>
    <property type="match status" value="1"/>
</dbReference>
<dbReference type="InterPro" id="IPR000337">
    <property type="entry name" value="GPCR_3"/>
</dbReference>
<dbReference type="InterPro" id="IPR028082">
    <property type="entry name" value="Peripla_BP_I"/>
</dbReference>
<dbReference type="InterPro" id="IPR038550">
    <property type="entry name" value="GPCR_3_9-Cys_sf"/>
</dbReference>
<dbReference type="InterPro" id="IPR004073">
    <property type="entry name" value="GPCR_3_vmron_rcpt_2"/>
</dbReference>
<dbReference type="Pfam" id="PF07562">
    <property type="entry name" value="NCD3G"/>
    <property type="match status" value="1"/>
</dbReference>
<keyword evidence="10" id="KW-0325">Glycoprotein</keyword>
<dbReference type="InterPro" id="IPR000068">
    <property type="entry name" value="GPCR_3_Ca_sens_rcpt-rel"/>
</dbReference>
<comment type="subcellular location">
    <subcellularLocation>
        <location evidence="1">Cell membrane</location>
        <topology evidence="1">Multi-pass membrane protein</topology>
    </subcellularLocation>
</comment>
<dbReference type="PRINTS" id="PR00248">
    <property type="entry name" value="GPCRMGR"/>
</dbReference>
<keyword evidence="7" id="KW-0297">G-protein coupled receptor</keyword>
<evidence type="ECO:0000313" key="15">
    <source>
        <dbReference type="RefSeq" id="XP_030050715.1"/>
    </source>
</evidence>
<keyword evidence="6 12" id="KW-1133">Transmembrane helix</keyword>
<dbReference type="CDD" id="cd15283">
    <property type="entry name" value="7tmC_V2R_pheromone"/>
    <property type="match status" value="1"/>
</dbReference>
<name>A0A6P7XJ88_9AMPH</name>
<comment type="similarity">
    <text evidence="2">Belongs to the G-protein coupled receptor 3 family.</text>
</comment>
<feature type="transmembrane region" description="Helical" evidence="12">
    <location>
        <begin position="672"/>
        <end position="696"/>
    </location>
</feature>
<dbReference type="InterPro" id="IPR001828">
    <property type="entry name" value="ANF_lig-bd_rcpt"/>
</dbReference>
<organism evidence="14 15">
    <name type="scientific">Microcaecilia unicolor</name>
    <dbReference type="NCBI Taxonomy" id="1415580"/>
    <lineage>
        <taxon>Eukaryota</taxon>
        <taxon>Metazoa</taxon>
        <taxon>Chordata</taxon>
        <taxon>Craniata</taxon>
        <taxon>Vertebrata</taxon>
        <taxon>Euteleostomi</taxon>
        <taxon>Amphibia</taxon>
        <taxon>Gymnophiona</taxon>
        <taxon>Siphonopidae</taxon>
        <taxon>Microcaecilia</taxon>
    </lineage>
</organism>
<dbReference type="PRINTS" id="PR01535">
    <property type="entry name" value="VOMERONASL2R"/>
</dbReference>
<dbReference type="KEGG" id="muo:115464479"/>
<dbReference type="Gene3D" id="3.40.50.2300">
    <property type="match status" value="2"/>
</dbReference>
<protein>
    <submittedName>
        <fullName evidence="15">Vomeronasal type-2 receptor 26-like</fullName>
    </submittedName>
</protein>
<dbReference type="InterPro" id="IPR017979">
    <property type="entry name" value="GPCR_3_CS"/>
</dbReference>
<dbReference type="SUPFAM" id="SSF53822">
    <property type="entry name" value="Periplasmic binding protein-like I"/>
    <property type="match status" value="1"/>
</dbReference>
<evidence type="ECO:0000256" key="4">
    <source>
        <dbReference type="ARBA" id="ARBA00022692"/>
    </source>
</evidence>